<gene>
    <name evidence="1" type="primary">75</name>
    <name evidence="1" type="ORF">PBI_HOWE_75</name>
</gene>
<reference evidence="1 2" key="1">
    <citation type="submission" date="2015-12" db="EMBL/GenBank/DDBJ databases">
        <authorList>
            <person name="Pope W.H."/>
            <person name="Montgomery M.T."/>
            <person name="Garlena R.A."/>
            <person name="Russell D.A."/>
            <person name="Jacobs-Sera D."/>
            <person name="Hendrix R.W."/>
            <person name="Hatfull G.F."/>
        </authorList>
    </citation>
    <scope>NUCLEOTIDE SEQUENCE [LARGE SCALE GENOMIC DNA]</scope>
</reference>
<protein>
    <recommendedName>
        <fullName evidence="3">Helix-turn-helix DNA binding domain protein</fullName>
    </recommendedName>
</protein>
<keyword evidence="2" id="KW-1185">Reference proteome</keyword>
<name>A0A0U4AZ68_9CAUD</name>
<accession>A0A0U4AZ68</accession>
<evidence type="ECO:0000313" key="2">
    <source>
        <dbReference type="Proteomes" id="UP000221715"/>
    </source>
</evidence>
<dbReference type="GeneID" id="77930790"/>
<evidence type="ECO:0008006" key="3">
    <source>
        <dbReference type="Google" id="ProtNLM"/>
    </source>
</evidence>
<dbReference type="EMBL" id="KU252585">
    <property type="protein sequence ID" value="ALY07709.1"/>
    <property type="molecule type" value="Genomic_DNA"/>
</dbReference>
<sequence>MTDDLFLARHEITLMGLRLRELRDWVCHDLDDTISRQVAFGDKQDGRRTETPVVFNENAAEVATVLHGTLRAWVEHTCTHSACRWPGEQRSAQYAGWLDRHLMDLAKTEEAPTAVDELTDAWKQAKRAIDRPQDLEFAGPCQSTTDGIECAGVYCRKDADTKDCQTCGATIDIPALRATMEAVMRDRLYTKQELRTALVIYLKQPVPRSTIDGWIARGRLAAHAGKYRLDEALALAAARHTVRTA</sequence>
<dbReference type="RefSeq" id="YP_010654936.1">
    <property type="nucleotide sequence ID" value="NC_070817.1"/>
</dbReference>
<evidence type="ECO:0000313" key="1">
    <source>
        <dbReference type="EMBL" id="ALY07709.1"/>
    </source>
</evidence>
<dbReference type="KEGG" id="vg:77930790"/>
<dbReference type="Proteomes" id="UP000221715">
    <property type="component" value="Genome"/>
</dbReference>
<organism evidence="1 2">
    <name type="scientific">Gordonia phage Howe</name>
    <dbReference type="NCBI Taxonomy" id="1777061"/>
    <lineage>
        <taxon>Viruses</taxon>
        <taxon>Duplodnaviria</taxon>
        <taxon>Heunggongvirae</taxon>
        <taxon>Uroviricota</taxon>
        <taxon>Caudoviricetes</taxon>
        <taxon>Howevirus</taxon>
        <taxon>Howevirus howe</taxon>
    </lineage>
</organism>
<proteinExistence type="predicted"/>